<protein>
    <submittedName>
        <fullName evidence="1">0878aea9-5a2e-44aa-b6e2-e721acf10245</fullName>
    </submittedName>
</protein>
<dbReference type="AlphaFoldDB" id="A0A8H2VTI5"/>
<evidence type="ECO:0000313" key="1">
    <source>
        <dbReference type="EMBL" id="CAD6444478.1"/>
    </source>
</evidence>
<sequence length="327" mass="36718">MYFLERTAVSLPFTIRVTARGKMAIKVMPRTYYLFISISALQPLKFFQAIQFPINMSQANGPVCTCRKFGKPLLQLQHTSLYSEYPQSRQDTFNEDSSSHSIPASPICKSRFRYHSELARGLDYAGCFTQQRCTCGSDNEDMREHEEDGVEEVQVLSFTSPEISRMSINLDIGLKYMDFELYGSQFEECESYHDVCITAPTSSDSSKVVGLDDYNSSDACDTPRSSEMTLAQGDFCLPPPNSPTSSWNMSDRSIISLPTVYPGDYFEAWDPDELSGVGEWMCGTMSKQDDLGGEIELYRNKDENTAPQSSLEIGQALDTFAISFYGV</sequence>
<gene>
    <name evidence="1" type="ORF">SCLTRI_LOCUS4270</name>
</gene>
<evidence type="ECO:0000313" key="2">
    <source>
        <dbReference type="Proteomes" id="UP000624404"/>
    </source>
</evidence>
<dbReference type="OrthoDB" id="3536823at2759"/>
<dbReference type="Proteomes" id="UP000624404">
    <property type="component" value="Unassembled WGS sequence"/>
</dbReference>
<reference evidence="1" key="1">
    <citation type="submission" date="2020-10" db="EMBL/GenBank/DDBJ databases">
        <authorList>
            <person name="Kusch S."/>
        </authorList>
    </citation>
    <scope>NUCLEOTIDE SEQUENCE</scope>
    <source>
        <strain evidence="1">SwB9</strain>
    </source>
</reference>
<name>A0A8H2VTI5_9HELO</name>
<dbReference type="EMBL" id="CAJHIA010000012">
    <property type="protein sequence ID" value="CAD6444478.1"/>
    <property type="molecule type" value="Genomic_DNA"/>
</dbReference>
<accession>A0A8H2VTI5</accession>
<organism evidence="1 2">
    <name type="scientific">Sclerotinia trifoliorum</name>
    <dbReference type="NCBI Taxonomy" id="28548"/>
    <lineage>
        <taxon>Eukaryota</taxon>
        <taxon>Fungi</taxon>
        <taxon>Dikarya</taxon>
        <taxon>Ascomycota</taxon>
        <taxon>Pezizomycotina</taxon>
        <taxon>Leotiomycetes</taxon>
        <taxon>Helotiales</taxon>
        <taxon>Sclerotiniaceae</taxon>
        <taxon>Sclerotinia</taxon>
    </lineage>
</organism>
<comment type="caution">
    <text evidence="1">The sequence shown here is derived from an EMBL/GenBank/DDBJ whole genome shotgun (WGS) entry which is preliminary data.</text>
</comment>
<proteinExistence type="predicted"/>
<keyword evidence="2" id="KW-1185">Reference proteome</keyword>